<keyword evidence="6" id="KW-1185">Reference proteome</keyword>
<dbReference type="STRING" id="1920490.GCA_001895925_02869"/>
<dbReference type="InterPro" id="IPR003644">
    <property type="entry name" value="Calx_beta"/>
</dbReference>
<evidence type="ECO:0000313" key="6">
    <source>
        <dbReference type="Proteomes" id="UP000238634"/>
    </source>
</evidence>
<dbReference type="GO" id="GO:0004930">
    <property type="term" value="F:G protein-coupled receptor activity"/>
    <property type="evidence" value="ECO:0007669"/>
    <property type="project" value="InterPro"/>
</dbReference>
<dbReference type="Gene3D" id="2.120.10.30">
    <property type="entry name" value="TolB, C-terminal domain"/>
    <property type="match status" value="1"/>
</dbReference>
<dbReference type="RefSeq" id="WP_073075021.1">
    <property type="nucleotide sequence ID" value="NZ_MPPI01000056.1"/>
</dbReference>
<name>A0A2T1D551_9CYAN</name>
<dbReference type="PANTHER" id="PTHR46682:SF1">
    <property type="entry name" value="ADHESION G-PROTEIN COUPLED RECEPTOR V1"/>
    <property type="match status" value="1"/>
</dbReference>
<dbReference type="PANTHER" id="PTHR46682">
    <property type="entry name" value="ADHESION G-PROTEIN COUPLED RECEPTOR V1"/>
    <property type="match status" value="1"/>
</dbReference>
<sequence>MATSSNSSSASPFGSATLVRVINTSQWSPASPDPSGIVYISHTNSLMISDAEVEEGHPVFAGKNIFNVNLSGTLQSTQSVLSFTNEPTGIAYNSANKHLYISDDDKRKIFDLNPGADGLYRTADDTVSSFSVSSFGSVDPEDVAFSATLGDLFVMDGVNAEVYRITTSGTLISHFDTASLGVRDPEGITIGDNGNLYIVGNPGTSSNAVFEITPLGVVVQRFDISAANPVKPAGIAFAPTSNNSAGRSLYIVDRGVDNNDNPNENDGRLYEFALTSTVPPSSAGILAFSTPTFSVNENGTVISSVQVTRTGGSNGAVSAIVNLTNGTATAPGDYTNSPIAVSFANGDSATKTITIPIINDSLVESNETINLSLGSATNGAIIGSQNTAVLTIVDNDAAAPSAIIDYISTSSSGTVGGVTFADEDILAYNENTSTWSKYFKGSNAGLSSSNVRDFHINADGSILFSLNQATTLAGIGSVDDSDIIKFSFTSSTTTGEATAGSFELYFKGANVGLDSDSEDLDSIAIAPDGRLIVSTKGNFSAGGLIASNKDLLAFSPTSLGASTAGSWSLYFKGSNVGLTDASENIDAAWVDSSGKISISTQGTYSVPSGSTSSLSGGGSDLLVFSPSSLGASTSGSFAASWNATSSGLSANIGVDGYSRRSV</sequence>
<dbReference type="Gene3D" id="2.60.40.2030">
    <property type="match status" value="1"/>
</dbReference>
<dbReference type="GO" id="GO:0016020">
    <property type="term" value="C:membrane"/>
    <property type="evidence" value="ECO:0007669"/>
    <property type="project" value="InterPro"/>
</dbReference>
<keyword evidence="3" id="KW-0106">Calcium</keyword>
<keyword evidence="2" id="KW-0677">Repeat</keyword>
<keyword evidence="1" id="KW-0732">Signal</keyword>
<dbReference type="OrthoDB" id="476591at2"/>
<dbReference type="SMART" id="SM00237">
    <property type="entry name" value="Calx_beta"/>
    <property type="match status" value="1"/>
</dbReference>
<reference evidence="5 6" key="1">
    <citation type="submission" date="2018-02" db="EMBL/GenBank/DDBJ databases">
        <authorList>
            <person name="Cohen D.B."/>
            <person name="Kent A.D."/>
        </authorList>
    </citation>
    <scope>NUCLEOTIDE SEQUENCE [LARGE SCALE GENOMIC DNA]</scope>
    <source>
        <strain evidence="5 6">ULC007</strain>
    </source>
</reference>
<dbReference type="Proteomes" id="UP000238634">
    <property type="component" value="Unassembled WGS sequence"/>
</dbReference>
<proteinExistence type="predicted"/>
<protein>
    <recommendedName>
        <fullName evidence="4">Calx-beta domain-containing protein</fullName>
    </recommendedName>
</protein>
<evidence type="ECO:0000256" key="1">
    <source>
        <dbReference type="ARBA" id="ARBA00022729"/>
    </source>
</evidence>
<evidence type="ECO:0000259" key="4">
    <source>
        <dbReference type="SMART" id="SM00237"/>
    </source>
</evidence>
<feature type="domain" description="Calx-beta" evidence="4">
    <location>
        <begin position="273"/>
        <end position="374"/>
    </location>
</feature>
<organism evidence="5 6">
    <name type="scientific">Phormidesmis priestleyi ULC007</name>
    <dbReference type="NCBI Taxonomy" id="1920490"/>
    <lineage>
        <taxon>Bacteria</taxon>
        <taxon>Bacillati</taxon>
        <taxon>Cyanobacteriota</taxon>
        <taxon>Cyanophyceae</taxon>
        <taxon>Leptolyngbyales</taxon>
        <taxon>Leptolyngbyaceae</taxon>
        <taxon>Phormidesmis</taxon>
    </lineage>
</organism>
<dbReference type="Pfam" id="PF03160">
    <property type="entry name" value="Calx-beta"/>
    <property type="match status" value="1"/>
</dbReference>
<comment type="caution">
    <text evidence="5">The sequence shown here is derived from an EMBL/GenBank/DDBJ whole genome shotgun (WGS) entry which is preliminary data.</text>
</comment>
<evidence type="ECO:0000256" key="3">
    <source>
        <dbReference type="ARBA" id="ARBA00022837"/>
    </source>
</evidence>
<dbReference type="InterPro" id="IPR011042">
    <property type="entry name" value="6-blade_b-propeller_TolB-like"/>
</dbReference>
<gene>
    <name evidence="5" type="ORF">C7B65_24055</name>
</gene>
<evidence type="ECO:0000313" key="5">
    <source>
        <dbReference type="EMBL" id="PSB15609.1"/>
    </source>
</evidence>
<dbReference type="InterPro" id="IPR026919">
    <property type="entry name" value="ADGRV1"/>
</dbReference>
<evidence type="ECO:0000256" key="2">
    <source>
        <dbReference type="ARBA" id="ARBA00022737"/>
    </source>
</evidence>
<dbReference type="SUPFAM" id="SSF50956">
    <property type="entry name" value="Thermostable phytase (3-phytase)"/>
    <property type="match status" value="1"/>
</dbReference>
<dbReference type="EMBL" id="PVWG01000057">
    <property type="protein sequence ID" value="PSB15609.1"/>
    <property type="molecule type" value="Genomic_DNA"/>
</dbReference>
<dbReference type="SUPFAM" id="SSF141072">
    <property type="entry name" value="CalX-like"/>
    <property type="match status" value="1"/>
</dbReference>
<dbReference type="InterPro" id="IPR038081">
    <property type="entry name" value="CalX-like_sf"/>
</dbReference>
<accession>A0A2T1D551</accession>
<reference evidence="5 6" key="2">
    <citation type="submission" date="2018-03" db="EMBL/GenBank/DDBJ databases">
        <title>The ancient ancestry and fast evolution of plastids.</title>
        <authorList>
            <person name="Moore K.R."/>
            <person name="Magnabosco C."/>
            <person name="Momper L."/>
            <person name="Gold D.A."/>
            <person name="Bosak T."/>
            <person name="Fournier G.P."/>
        </authorList>
    </citation>
    <scope>NUCLEOTIDE SEQUENCE [LARGE SCALE GENOMIC DNA]</scope>
    <source>
        <strain evidence="5 6">ULC007</strain>
    </source>
</reference>
<dbReference type="AlphaFoldDB" id="A0A2T1D551"/>